<dbReference type="InterPro" id="IPR000905">
    <property type="entry name" value="Gcp-like_dom"/>
</dbReference>
<dbReference type="RefSeq" id="WP_109034100.1">
    <property type="nucleotide sequence ID" value="NZ_CP029210.1"/>
</dbReference>
<dbReference type="EMBL" id="CP029210">
    <property type="protein sequence ID" value="AWI52260.1"/>
    <property type="molecule type" value="Genomic_DNA"/>
</dbReference>
<name>A0A2U8FMR2_9BURK</name>
<keyword evidence="3" id="KW-1185">Reference proteome</keyword>
<dbReference type="InterPro" id="IPR043129">
    <property type="entry name" value="ATPase_NBD"/>
</dbReference>
<dbReference type="Gene3D" id="3.30.420.40">
    <property type="match status" value="2"/>
</dbReference>
<evidence type="ECO:0000313" key="2">
    <source>
        <dbReference type="EMBL" id="AWI52260.1"/>
    </source>
</evidence>
<dbReference type="OrthoDB" id="9809995at2"/>
<sequence length="254" mass="26357">MPASPAVLIALDTATDLIHAALAAPDATLVRQLPGGAQASRDLLPALQSLLAEGGRTWQDVDAIAFGAGPGAFTGLRTACSVTQGLALGLGCPVIALDTLRAVAEDARLRQPDAVPEGATVWVLQDARMEELYVAALAWRDGEWQTIEPPRLWPVAEPARRWGEGAAADDLRLAGNALSACAEALAPVLQTGRCRLADAEARPSGQALASLARRAWARGDTVDAALALPTYVRDKVAQTSAERAAARHPAGQGG</sequence>
<dbReference type="Pfam" id="PF00814">
    <property type="entry name" value="TsaD"/>
    <property type="match status" value="1"/>
</dbReference>
<dbReference type="Proteomes" id="UP000244892">
    <property type="component" value="Chromosome"/>
</dbReference>
<keyword evidence="2" id="KW-0808">Transferase</keyword>
<accession>A0A2U8FMR2</accession>
<dbReference type="GO" id="GO:0002949">
    <property type="term" value="P:tRNA threonylcarbamoyladenosine modification"/>
    <property type="evidence" value="ECO:0007669"/>
    <property type="project" value="InterPro"/>
</dbReference>
<reference evidence="2 3" key="1">
    <citation type="submission" date="2018-05" db="EMBL/GenBank/DDBJ databases">
        <title>complete genome sequence of Aquabacterium olei NBRC 110486.</title>
        <authorList>
            <person name="Tang B."/>
            <person name="Chang J."/>
            <person name="Zhang L."/>
            <person name="Yang H."/>
        </authorList>
    </citation>
    <scope>NUCLEOTIDE SEQUENCE [LARGE SCALE GENOMIC DNA]</scope>
    <source>
        <strain evidence="2 3">NBRC 110486</strain>
    </source>
</reference>
<dbReference type="InterPro" id="IPR022496">
    <property type="entry name" value="T6A_TsaB"/>
</dbReference>
<gene>
    <name evidence="2" type="primary">tsaB</name>
    <name evidence="2" type="ORF">DEH84_01520</name>
</gene>
<dbReference type="SUPFAM" id="SSF53067">
    <property type="entry name" value="Actin-like ATPase domain"/>
    <property type="match status" value="2"/>
</dbReference>
<dbReference type="NCBIfam" id="TIGR03725">
    <property type="entry name" value="T6A_YeaZ"/>
    <property type="match status" value="1"/>
</dbReference>
<dbReference type="KEGG" id="aon:DEH84_01520"/>
<protein>
    <submittedName>
        <fullName evidence="2">tRNA (Adenosine(37)-N6)-threonylcarbamoyltransferase complex dimerization subunit type 1 TsaB</fullName>
    </submittedName>
</protein>
<evidence type="ECO:0000259" key="1">
    <source>
        <dbReference type="Pfam" id="PF00814"/>
    </source>
</evidence>
<proteinExistence type="predicted"/>
<feature type="domain" description="Gcp-like" evidence="1">
    <location>
        <begin position="40"/>
        <end position="135"/>
    </location>
</feature>
<dbReference type="GO" id="GO:0016740">
    <property type="term" value="F:transferase activity"/>
    <property type="evidence" value="ECO:0007669"/>
    <property type="project" value="UniProtKB-KW"/>
</dbReference>
<organism evidence="2 3">
    <name type="scientific">Aquabacterium olei</name>
    <dbReference type="NCBI Taxonomy" id="1296669"/>
    <lineage>
        <taxon>Bacteria</taxon>
        <taxon>Pseudomonadati</taxon>
        <taxon>Pseudomonadota</taxon>
        <taxon>Betaproteobacteria</taxon>
        <taxon>Burkholderiales</taxon>
        <taxon>Aquabacterium</taxon>
    </lineage>
</organism>
<evidence type="ECO:0000313" key="3">
    <source>
        <dbReference type="Proteomes" id="UP000244892"/>
    </source>
</evidence>
<dbReference type="AlphaFoldDB" id="A0A2U8FMR2"/>